<reference evidence="4 5" key="1">
    <citation type="journal article" date="2015" name="Int. J. Syst. Evol. Microbiol.">
        <title>Aestuariivita atlantica sp. nov., isolated from deep sea sediment of the Atlantic Ocean.</title>
        <authorList>
            <person name="Li G."/>
            <person name="Lai Q."/>
            <person name="Du Y."/>
            <person name="Liu X."/>
            <person name="Sun F."/>
            <person name="Shao Z."/>
        </authorList>
    </citation>
    <scope>NUCLEOTIDE SEQUENCE [LARGE SCALE GENOMIC DNA]</scope>
    <source>
        <strain evidence="4 5">22II-S11-z3</strain>
    </source>
</reference>
<comment type="caution">
    <text evidence="4">The sequence shown here is derived from an EMBL/GenBank/DDBJ whole genome shotgun (WGS) entry which is preliminary data.</text>
</comment>
<dbReference type="EMBL" id="AQQZ01000008">
    <property type="protein sequence ID" value="KNG92543.1"/>
    <property type="molecule type" value="Genomic_DNA"/>
</dbReference>
<dbReference type="RefSeq" id="WP_050531927.1">
    <property type="nucleotide sequence ID" value="NZ_AQQZ01000008.1"/>
</dbReference>
<accession>A0A0L1JMC2</accession>
<dbReference type="PATRIC" id="fig|1317121.7.peg.3937"/>
<name>A0A0L1JMC2_9RHOB</name>
<gene>
    <name evidence="4" type="ORF">ATO11_16050</name>
</gene>
<evidence type="ECO:0000259" key="3">
    <source>
        <dbReference type="Pfam" id="PF13406"/>
    </source>
</evidence>
<dbReference type="InterPro" id="IPR011970">
    <property type="entry name" value="MltB_2"/>
</dbReference>
<dbReference type="STRING" id="1317121.ATO11_16050"/>
<feature type="domain" description="Transglycosylase SLT" evidence="3">
    <location>
        <begin position="47"/>
        <end position="334"/>
    </location>
</feature>
<feature type="chain" id="PRO_5005553718" evidence="1">
    <location>
        <begin position="17"/>
        <end position="411"/>
    </location>
</feature>
<dbReference type="InterPro" id="IPR023346">
    <property type="entry name" value="Lysozyme-like_dom_sf"/>
</dbReference>
<dbReference type="InterPro" id="IPR006311">
    <property type="entry name" value="TAT_signal"/>
</dbReference>
<sequence>MTVTRRAMILGTLALAGCGAAPAPAPRGTPRATGAARFRAVPNAGHAAWLRGFRARAIASGLPAGVVDRGLAGAGFIPEVVRLDRNQTENVRTLEDYLAIATSDTRIADGRRELARRRALLGQIEARYGVPANVVTAIWGLESRYGTRMGDIPVTSALSTLAYDGRRGAFFERQLLAALRIQARGDIAPSRMLGSWAGAMGHTQFIPTTFEAYAVDFRGDGRRDIWAPNDPTDALASAAAYLSRSGWRRGAPWGLEVRVPAGLRGSSGSSRSVAAWRAAGVTRARGGTVPDHGTARLAIPQPGGPAFLTFANARVLRRYNNSLKYVLGVGVLSDRIAGGPPLEQGFGRNAAGLTLAERKEIQRLLTRRGYDVGEADGVIGAKTEAAIRDFQRRAGLTVDGKATPALLRALR</sequence>
<dbReference type="InterPro" id="IPR031304">
    <property type="entry name" value="SLT_2"/>
</dbReference>
<dbReference type="Pfam" id="PF13406">
    <property type="entry name" value="SLT_2"/>
    <property type="match status" value="1"/>
</dbReference>
<keyword evidence="5" id="KW-1185">Reference proteome</keyword>
<evidence type="ECO:0000313" key="4">
    <source>
        <dbReference type="EMBL" id="KNG92543.1"/>
    </source>
</evidence>
<dbReference type="InterPro" id="IPR043426">
    <property type="entry name" value="MltB-like"/>
</dbReference>
<feature type="domain" description="Peptidoglycan binding-like" evidence="2">
    <location>
        <begin position="356"/>
        <end position="410"/>
    </location>
</feature>
<dbReference type="NCBIfam" id="TIGR02283">
    <property type="entry name" value="MltB_2"/>
    <property type="match status" value="1"/>
</dbReference>
<dbReference type="OrthoDB" id="9808544at2"/>
<evidence type="ECO:0000259" key="2">
    <source>
        <dbReference type="Pfam" id="PF01471"/>
    </source>
</evidence>
<dbReference type="Pfam" id="PF01471">
    <property type="entry name" value="PG_binding_1"/>
    <property type="match status" value="1"/>
</dbReference>
<proteinExistence type="predicted"/>
<keyword evidence="1" id="KW-0732">Signal</keyword>
<dbReference type="PANTHER" id="PTHR30163:SF8">
    <property type="entry name" value="LYTIC MUREIN TRANSGLYCOSYLASE"/>
    <property type="match status" value="1"/>
</dbReference>
<dbReference type="Gene3D" id="1.10.101.10">
    <property type="entry name" value="PGBD-like superfamily/PGBD"/>
    <property type="match status" value="1"/>
</dbReference>
<dbReference type="Gene3D" id="1.10.530.10">
    <property type="match status" value="1"/>
</dbReference>
<dbReference type="Gene3D" id="1.10.8.350">
    <property type="entry name" value="Bacterial muramidase"/>
    <property type="match status" value="1"/>
</dbReference>
<protein>
    <submittedName>
        <fullName evidence="4">Murein transglycosylase</fullName>
    </submittedName>
</protein>
<dbReference type="GO" id="GO:0008933">
    <property type="term" value="F:peptidoglycan lytic transglycosylase activity"/>
    <property type="evidence" value="ECO:0007669"/>
    <property type="project" value="TreeGrafter"/>
</dbReference>
<dbReference type="InterPro" id="IPR036366">
    <property type="entry name" value="PGBDSf"/>
</dbReference>
<dbReference type="Proteomes" id="UP000036938">
    <property type="component" value="Unassembled WGS sequence"/>
</dbReference>
<evidence type="ECO:0000313" key="5">
    <source>
        <dbReference type="Proteomes" id="UP000036938"/>
    </source>
</evidence>
<evidence type="ECO:0000256" key="1">
    <source>
        <dbReference type="SAM" id="SignalP"/>
    </source>
</evidence>
<dbReference type="SUPFAM" id="SSF53955">
    <property type="entry name" value="Lysozyme-like"/>
    <property type="match status" value="1"/>
</dbReference>
<dbReference type="PROSITE" id="PS51318">
    <property type="entry name" value="TAT"/>
    <property type="match status" value="1"/>
</dbReference>
<dbReference type="GO" id="GO:0009253">
    <property type="term" value="P:peptidoglycan catabolic process"/>
    <property type="evidence" value="ECO:0007669"/>
    <property type="project" value="TreeGrafter"/>
</dbReference>
<dbReference type="SUPFAM" id="SSF47090">
    <property type="entry name" value="PGBD-like"/>
    <property type="match status" value="1"/>
</dbReference>
<dbReference type="InterPro" id="IPR002477">
    <property type="entry name" value="Peptidoglycan-bd-like"/>
</dbReference>
<dbReference type="AlphaFoldDB" id="A0A0L1JMC2"/>
<feature type="signal peptide" evidence="1">
    <location>
        <begin position="1"/>
        <end position="16"/>
    </location>
</feature>
<organism evidence="4 5">
    <name type="scientific">Pseudaestuariivita atlantica</name>
    <dbReference type="NCBI Taxonomy" id="1317121"/>
    <lineage>
        <taxon>Bacteria</taxon>
        <taxon>Pseudomonadati</taxon>
        <taxon>Pseudomonadota</taxon>
        <taxon>Alphaproteobacteria</taxon>
        <taxon>Rhodobacterales</taxon>
        <taxon>Paracoccaceae</taxon>
        <taxon>Pseudaestuariivita</taxon>
    </lineage>
</organism>
<dbReference type="PANTHER" id="PTHR30163">
    <property type="entry name" value="MEMBRANE-BOUND LYTIC MUREIN TRANSGLYCOSYLASE B"/>
    <property type="match status" value="1"/>
</dbReference>
<dbReference type="InterPro" id="IPR036365">
    <property type="entry name" value="PGBD-like_sf"/>
</dbReference>
<dbReference type="PROSITE" id="PS51257">
    <property type="entry name" value="PROKAR_LIPOPROTEIN"/>
    <property type="match status" value="1"/>
</dbReference>